<evidence type="ECO:0000256" key="1">
    <source>
        <dbReference type="SAM" id="Coils"/>
    </source>
</evidence>
<feature type="transmembrane region" description="Helical" evidence="2">
    <location>
        <begin position="20"/>
        <end position="36"/>
    </location>
</feature>
<evidence type="ECO:0000313" key="4">
    <source>
        <dbReference type="Proteomes" id="UP000319040"/>
    </source>
</evidence>
<dbReference type="OrthoDB" id="9809908at2"/>
<dbReference type="EMBL" id="FXTB01000001">
    <property type="protein sequence ID" value="SMO39805.1"/>
    <property type="molecule type" value="Genomic_DNA"/>
</dbReference>
<evidence type="ECO:0000256" key="2">
    <source>
        <dbReference type="SAM" id="Phobius"/>
    </source>
</evidence>
<keyword evidence="4" id="KW-1185">Reference proteome</keyword>
<evidence type="ECO:0008006" key="5">
    <source>
        <dbReference type="Google" id="ProtNLM"/>
    </source>
</evidence>
<dbReference type="AlphaFoldDB" id="A0A521AYB5"/>
<keyword evidence="2" id="KW-0472">Membrane</keyword>
<proteinExistence type="predicted"/>
<name>A0A521AYB5_SACCC</name>
<accession>A0A521AYB5</accession>
<dbReference type="Proteomes" id="UP000319040">
    <property type="component" value="Unassembled WGS sequence"/>
</dbReference>
<sequence>MAILKVIKEIFVDAFDGNRYAIVALVAIVLLIISYLRKLFVEGANQELENELVDVSKELEKTAFQLSKTIEIVKGRDVLVEKKSGEIKKLICAKDKLYASNQQLNEEITKYQEKYSALYQQLNENNTKSQLKEQQFLGYRLSPHLLKNIINKVFLESKVNFDIHSTKASFSFFGNKYFSAKRLERNIKYFNNDLNESLSLLVEILNYLTYGISADKVHVDMEIAHLTKFCKLIEINKGIKIEIENAIYQSEFDIPPSIFFNFIDNALKHGYFHTNKTLNVHLSYADKMLEYRVVSPIHPKMDKKVLGGIGNHDFEKLLQRHVNANFTITNEIKMNTYIAKLKIAI</sequence>
<feature type="coiled-coil region" evidence="1">
    <location>
        <begin position="45"/>
        <end position="121"/>
    </location>
</feature>
<gene>
    <name evidence="3" type="ORF">SAMN06265379_101526</name>
</gene>
<keyword evidence="1" id="KW-0175">Coiled coil</keyword>
<protein>
    <recommendedName>
        <fullName evidence="5">Histidine kinase</fullName>
    </recommendedName>
</protein>
<reference evidence="3 4" key="1">
    <citation type="submission" date="2017-05" db="EMBL/GenBank/DDBJ databases">
        <authorList>
            <person name="Varghese N."/>
            <person name="Submissions S."/>
        </authorList>
    </citation>
    <scope>NUCLEOTIDE SEQUENCE [LARGE SCALE GENOMIC DNA]</scope>
    <source>
        <strain evidence="3 4">DSM 27040</strain>
    </source>
</reference>
<keyword evidence="2" id="KW-1133">Transmembrane helix</keyword>
<dbReference type="RefSeq" id="WP_142531889.1">
    <property type="nucleotide sequence ID" value="NZ_FXTB01000001.1"/>
</dbReference>
<keyword evidence="2" id="KW-0812">Transmembrane</keyword>
<organism evidence="3 4">
    <name type="scientific">Saccharicrinis carchari</name>
    <dbReference type="NCBI Taxonomy" id="1168039"/>
    <lineage>
        <taxon>Bacteria</taxon>
        <taxon>Pseudomonadati</taxon>
        <taxon>Bacteroidota</taxon>
        <taxon>Bacteroidia</taxon>
        <taxon>Marinilabiliales</taxon>
        <taxon>Marinilabiliaceae</taxon>
        <taxon>Saccharicrinis</taxon>
    </lineage>
</organism>
<evidence type="ECO:0000313" key="3">
    <source>
        <dbReference type="EMBL" id="SMO39805.1"/>
    </source>
</evidence>